<keyword evidence="5 12" id="KW-0328">Glycosyltransferase</keyword>
<evidence type="ECO:0000256" key="7">
    <source>
        <dbReference type="ARBA" id="ARBA00022692"/>
    </source>
</evidence>
<gene>
    <name evidence="13" type="primary">GPI10</name>
    <name evidence="13" type="ORF">ATY40_BA7501899</name>
</gene>
<evidence type="ECO:0000256" key="10">
    <source>
        <dbReference type="ARBA" id="ARBA00023136"/>
    </source>
</evidence>
<dbReference type="PANTHER" id="PTHR22760:SF4">
    <property type="entry name" value="GPI MANNOSYLTRANSFERASE 3"/>
    <property type="match status" value="1"/>
</dbReference>
<dbReference type="GO" id="GO:0006506">
    <property type="term" value="P:GPI anchor biosynthetic process"/>
    <property type="evidence" value="ECO:0007669"/>
    <property type="project" value="UniProtKB-UniPathway"/>
</dbReference>
<keyword evidence="7 12" id="KW-0812">Transmembrane</keyword>
<feature type="transmembrane region" description="Helical" evidence="12">
    <location>
        <begin position="122"/>
        <end position="141"/>
    </location>
</feature>
<evidence type="ECO:0000256" key="8">
    <source>
        <dbReference type="ARBA" id="ARBA00022824"/>
    </source>
</evidence>
<dbReference type="GO" id="GO:0000026">
    <property type="term" value="F:alpha-1,2-mannosyltransferase activity"/>
    <property type="evidence" value="ECO:0007669"/>
    <property type="project" value="TreeGrafter"/>
</dbReference>
<sequence length="548" mass="64492">MFHGIQKRDFLIFTFLVCFRVWNALSIKTFFQADEYWQTLEPAHWLVFGYGYLTWEWTIQLRSFFYPSLFVPVYWLCDHYGISYWWILNGPKILQGCICAIGEFYLFKLTQRLFKDVDLAKLVLILSVLSPFNFYCFTRTFSNSFETVLTIISMFYWPSNLTFLSTKEFNIGQFASALLIAGISCFSRPTSAIIWSYMGSILLYRSIYSFKLAGIVCITTFGCILVATIFNTVMDYLFFNQFCFPLYNFVQFNFVKGLASFYGASNWLFYIVQGIPIIMLTNLPFFIVGLATYKAKNTHRNVQILNHLLIMGGIYLFIFSCIVHKEFRFIYPLKPFMLIFTALGVRHSLNSKFRRSTRIVIPLLIAFSAFLAYYFTQIHESGVIGITELLRNTILANKSHHKPTSVGFLTPCHSTPFQSHFHLSPKEADIWFLTCEPPLHLTNNVLLADYRDESDEFYDDFEKFMLKNFDRISDYQTRLSQAMKLPENSTGNHYHQWPDYLVIFEHLEVTMDTWLADTAYTKWNRIFNSRFHWDHRRTGDLIIYKHNT</sequence>
<dbReference type="GO" id="GO:0005789">
    <property type="term" value="C:endoplasmic reticulum membrane"/>
    <property type="evidence" value="ECO:0007669"/>
    <property type="project" value="UniProtKB-SubCell"/>
</dbReference>
<comment type="subcellular location">
    <subcellularLocation>
        <location evidence="1 12">Endoplasmic reticulum membrane</location>
        <topology evidence="1 12">Multi-pass membrane protein</topology>
    </subcellularLocation>
</comment>
<accession>A0A1B2JAY3</accession>
<comment type="function">
    <text evidence="11">Mannosyltransferase involved in glycosylphosphatidylinositol-anchor biosynthesis. Transfers the third mannose to Man2-GlcN-acyl-PI during GPI precursor assembly.</text>
</comment>
<keyword evidence="10 12" id="KW-0472">Membrane</keyword>
<evidence type="ECO:0000313" key="14">
    <source>
        <dbReference type="Proteomes" id="UP000094565"/>
    </source>
</evidence>
<keyword evidence="8 12" id="KW-0256">Endoplasmic reticulum</keyword>
<protein>
    <recommendedName>
        <fullName evidence="12">Mannosyltransferase</fullName>
        <ecNumber evidence="12">2.4.1.-</ecNumber>
    </recommendedName>
</protein>
<keyword evidence="14" id="KW-1185">Reference proteome</keyword>
<comment type="similarity">
    <text evidence="3">Belongs to the glycosyltransferase 22 family. PIGB subfamily.</text>
</comment>
<evidence type="ECO:0000256" key="12">
    <source>
        <dbReference type="RuleBase" id="RU363075"/>
    </source>
</evidence>
<evidence type="ECO:0000256" key="5">
    <source>
        <dbReference type="ARBA" id="ARBA00022676"/>
    </source>
</evidence>
<feature type="transmembrane region" description="Helical" evidence="12">
    <location>
        <begin position="177"/>
        <end position="198"/>
    </location>
</feature>
<comment type="pathway">
    <text evidence="2">Glycolipid biosynthesis; glycosylphosphatidylinositol-anchor biosynthesis.</text>
</comment>
<evidence type="ECO:0000256" key="2">
    <source>
        <dbReference type="ARBA" id="ARBA00004687"/>
    </source>
</evidence>
<dbReference type="AlphaFoldDB" id="A0A1B2JAY3"/>
<feature type="transmembrane region" description="Helical" evidence="12">
    <location>
        <begin position="359"/>
        <end position="376"/>
    </location>
</feature>
<proteinExistence type="inferred from homology"/>
<dbReference type="EMBL" id="CP014585">
    <property type="protein sequence ID" value="ANZ75139.1"/>
    <property type="molecule type" value="Genomic_DNA"/>
</dbReference>
<dbReference type="Proteomes" id="UP000094565">
    <property type="component" value="Chromosome 2"/>
</dbReference>
<dbReference type="Pfam" id="PF03901">
    <property type="entry name" value="Glyco_transf_22"/>
    <property type="match status" value="1"/>
</dbReference>
<evidence type="ECO:0000256" key="6">
    <source>
        <dbReference type="ARBA" id="ARBA00022679"/>
    </source>
</evidence>
<reference evidence="13 14" key="1">
    <citation type="submission" date="2016-02" db="EMBL/GenBank/DDBJ databases">
        <title>Comparative genomic and transcriptomic foundation for Pichia pastoris.</title>
        <authorList>
            <person name="Love K.R."/>
            <person name="Shah K.A."/>
            <person name="Whittaker C.A."/>
            <person name="Wu J."/>
            <person name="Bartlett M.C."/>
            <person name="Ma D."/>
            <person name="Leeson R.L."/>
            <person name="Priest M."/>
            <person name="Young S.K."/>
            <person name="Love J.C."/>
        </authorList>
    </citation>
    <scope>NUCLEOTIDE SEQUENCE [LARGE SCALE GENOMIC DNA]</scope>
    <source>
        <strain evidence="13 14">ATCC 28485</strain>
    </source>
</reference>
<keyword evidence="4" id="KW-0337">GPI-anchor biosynthesis</keyword>
<keyword evidence="9 12" id="KW-1133">Transmembrane helix</keyword>
<dbReference type="OrthoDB" id="416834at2759"/>
<dbReference type="InterPro" id="IPR005599">
    <property type="entry name" value="GPI_mannosylTrfase"/>
</dbReference>
<evidence type="ECO:0000313" key="13">
    <source>
        <dbReference type="EMBL" id="ANZ75139.1"/>
    </source>
</evidence>
<evidence type="ECO:0000256" key="11">
    <source>
        <dbReference type="ARBA" id="ARBA00024708"/>
    </source>
</evidence>
<feature type="transmembrane region" description="Helical" evidence="12">
    <location>
        <begin position="210"/>
        <end position="230"/>
    </location>
</feature>
<feature type="transmembrane region" description="Helical" evidence="12">
    <location>
        <begin position="93"/>
        <end position="110"/>
    </location>
</feature>
<name>A0A1B2JAY3_PICPA</name>
<keyword evidence="6" id="KW-0808">Transferase</keyword>
<organism evidence="13 14">
    <name type="scientific">Komagataella pastoris</name>
    <name type="common">Yeast</name>
    <name type="synonym">Pichia pastoris</name>
    <dbReference type="NCBI Taxonomy" id="4922"/>
    <lineage>
        <taxon>Eukaryota</taxon>
        <taxon>Fungi</taxon>
        <taxon>Dikarya</taxon>
        <taxon>Ascomycota</taxon>
        <taxon>Saccharomycotina</taxon>
        <taxon>Pichiomycetes</taxon>
        <taxon>Pichiales</taxon>
        <taxon>Pichiaceae</taxon>
        <taxon>Komagataella</taxon>
    </lineage>
</organism>
<feature type="transmembrane region" description="Helical" evidence="12">
    <location>
        <begin position="304"/>
        <end position="323"/>
    </location>
</feature>
<evidence type="ECO:0000256" key="3">
    <source>
        <dbReference type="ARBA" id="ARBA00006065"/>
    </source>
</evidence>
<dbReference type="EC" id="2.4.1.-" evidence="12"/>
<dbReference type="UniPathway" id="UPA00196"/>
<evidence type="ECO:0000256" key="1">
    <source>
        <dbReference type="ARBA" id="ARBA00004477"/>
    </source>
</evidence>
<feature type="transmembrane region" description="Helical" evidence="12">
    <location>
        <begin position="329"/>
        <end position="347"/>
    </location>
</feature>
<feature type="transmembrane region" description="Helical" evidence="12">
    <location>
        <begin position="267"/>
        <end position="292"/>
    </location>
</feature>
<dbReference type="PANTHER" id="PTHR22760">
    <property type="entry name" value="GLYCOSYLTRANSFERASE"/>
    <property type="match status" value="1"/>
</dbReference>
<evidence type="ECO:0000256" key="9">
    <source>
        <dbReference type="ARBA" id="ARBA00022989"/>
    </source>
</evidence>
<evidence type="ECO:0000256" key="4">
    <source>
        <dbReference type="ARBA" id="ARBA00022502"/>
    </source>
</evidence>